<protein>
    <submittedName>
        <fullName evidence="5">Uncharacterized protein</fullName>
    </submittedName>
</protein>
<reference evidence="5" key="1">
    <citation type="journal article" date="2018" name="Genome Biol. Evol.">
        <title>Genomics and development of Lentinus tigrinus, a white-rot wood-decaying mushroom with dimorphic fruiting bodies.</title>
        <authorList>
            <person name="Wu B."/>
            <person name="Xu Z."/>
            <person name="Knudson A."/>
            <person name="Carlson A."/>
            <person name="Chen N."/>
            <person name="Kovaka S."/>
            <person name="LaButti K."/>
            <person name="Lipzen A."/>
            <person name="Pennachio C."/>
            <person name="Riley R."/>
            <person name="Schakwitz W."/>
            <person name="Umezawa K."/>
            <person name="Ohm R.A."/>
            <person name="Grigoriev I.V."/>
            <person name="Nagy L.G."/>
            <person name="Gibbons J."/>
            <person name="Hibbett D."/>
        </authorList>
    </citation>
    <scope>NUCLEOTIDE SEQUENCE [LARGE SCALE GENOMIC DNA]</scope>
    <source>
        <strain evidence="5">ALCF2SS1-6</strain>
    </source>
</reference>
<gene>
    <name evidence="5" type="ORF">L227DRAFT_658814</name>
</gene>
<dbReference type="STRING" id="1328759.A0A5C2RLE1"/>
<dbReference type="GO" id="GO:0016491">
    <property type="term" value="F:oxidoreductase activity"/>
    <property type="evidence" value="ECO:0007669"/>
    <property type="project" value="UniProtKB-KW"/>
</dbReference>
<evidence type="ECO:0000256" key="4">
    <source>
        <dbReference type="SAM" id="SignalP"/>
    </source>
</evidence>
<proteinExistence type="inferred from homology"/>
<dbReference type="AlphaFoldDB" id="A0A5C2RLE1"/>
<comment type="similarity">
    <text evidence="3">Belongs to the ustYa family.</text>
</comment>
<organism evidence="5 6">
    <name type="scientific">Lentinus tigrinus ALCF2SS1-6</name>
    <dbReference type="NCBI Taxonomy" id="1328759"/>
    <lineage>
        <taxon>Eukaryota</taxon>
        <taxon>Fungi</taxon>
        <taxon>Dikarya</taxon>
        <taxon>Basidiomycota</taxon>
        <taxon>Agaricomycotina</taxon>
        <taxon>Agaricomycetes</taxon>
        <taxon>Polyporales</taxon>
        <taxon>Polyporaceae</taxon>
        <taxon>Lentinus</taxon>
    </lineage>
</organism>
<evidence type="ECO:0000313" key="5">
    <source>
        <dbReference type="EMBL" id="RPD52402.1"/>
    </source>
</evidence>
<dbReference type="InterPro" id="IPR021765">
    <property type="entry name" value="UstYa-like"/>
</dbReference>
<evidence type="ECO:0000313" key="6">
    <source>
        <dbReference type="Proteomes" id="UP000313359"/>
    </source>
</evidence>
<dbReference type="PANTHER" id="PTHR33365:SF11">
    <property type="entry name" value="TAT PATHWAY SIGNAL SEQUENCE"/>
    <property type="match status" value="1"/>
</dbReference>
<comment type="pathway">
    <text evidence="1">Mycotoxin biosynthesis.</text>
</comment>
<evidence type="ECO:0000256" key="3">
    <source>
        <dbReference type="ARBA" id="ARBA00035112"/>
    </source>
</evidence>
<evidence type="ECO:0000256" key="1">
    <source>
        <dbReference type="ARBA" id="ARBA00004685"/>
    </source>
</evidence>
<sequence length="214" mass="24670">MSSSRLALFAVVVLAALNACIDFVQIRATHRTAIARPPPLRRYSFIDEDYPPRMPLPSARRAVKLTLEDSVRYSLFSPEAYDEWLWTATVGDGNVHYGPTRRLFVVSVTHQLHCMRSIREALEQDAVPHGHQIPHLTHCLNFIRMSTLCAADITLEPPDAFARNYTSDRAGGEHVCMDWPAFYEDMKRNSLEWDMFRNQQSNAMNTNMRHVHEW</sequence>
<dbReference type="Pfam" id="PF11807">
    <property type="entry name" value="UstYa"/>
    <property type="match status" value="1"/>
</dbReference>
<keyword evidence="4" id="KW-0732">Signal</keyword>
<dbReference type="EMBL" id="ML122365">
    <property type="protein sequence ID" value="RPD52402.1"/>
    <property type="molecule type" value="Genomic_DNA"/>
</dbReference>
<feature type="signal peptide" evidence="4">
    <location>
        <begin position="1"/>
        <end position="26"/>
    </location>
</feature>
<dbReference type="OrthoDB" id="3687641at2759"/>
<evidence type="ECO:0000256" key="2">
    <source>
        <dbReference type="ARBA" id="ARBA00023002"/>
    </source>
</evidence>
<keyword evidence="2" id="KW-0560">Oxidoreductase</keyword>
<keyword evidence="6" id="KW-1185">Reference proteome</keyword>
<feature type="chain" id="PRO_5022819963" evidence="4">
    <location>
        <begin position="27"/>
        <end position="214"/>
    </location>
</feature>
<dbReference type="GO" id="GO:0043386">
    <property type="term" value="P:mycotoxin biosynthetic process"/>
    <property type="evidence" value="ECO:0007669"/>
    <property type="project" value="InterPro"/>
</dbReference>
<name>A0A5C2RLE1_9APHY</name>
<dbReference type="Proteomes" id="UP000313359">
    <property type="component" value="Unassembled WGS sequence"/>
</dbReference>
<dbReference type="PANTHER" id="PTHR33365">
    <property type="entry name" value="YALI0B05434P"/>
    <property type="match status" value="1"/>
</dbReference>
<accession>A0A5C2RLE1</accession>